<dbReference type="Pfam" id="PF12806">
    <property type="entry name" value="Acyl-CoA_dh_C"/>
    <property type="match status" value="1"/>
</dbReference>
<dbReference type="PANTHER" id="PTHR42803:SF1">
    <property type="entry name" value="BROAD-SPECIFICITY LINEAR ACYL-COA DEHYDROGENASE FADE5"/>
    <property type="match status" value="1"/>
</dbReference>
<dbReference type="Gene3D" id="1.10.540.10">
    <property type="entry name" value="Acyl-CoA dehydrogenase/oxidase, N-terminal domain"/>
    <property type="match status" value="1"/>
</dbReference>
<dbReference type="InterPro" id="IPR036250">
    <property type="entry name" value="AcylCo_DH-like_C"/>
</dbReference>
<dbReference type="Pfam" id="PF00441">
    <property type="entry name" value="Acyl-CoA_dh_1"/>
    <property type="match status" value="1"/>
</dbReference>
<accession>A0ABV2BQU4</accession>
<evidence type="ECO:0000313" key="2">
    <source>
        <dbReference type="Proteomes" id="UP001548189"/>
    </source>
</evidence>
<evidence type="ECO:0000313" key="1">
    <source>
        <dbReference type="EMBL" id="MET1254304.1"/>
    </source>
</evidence>
<dbReference type="InterPro" id="IPR009100">
    <property type="entry name" value="AcylCoA_DH/oxidase_NM_dom_sf"/>
</dbReference>
<dbReference type="Gene3D" id="1.20.140.10">
    <property type="entry name" value="Butyryl-CoA Dehydrogenase, subunit A, domain 3"/>
    <property type="match status" value="1"/>
</dbReference>
<dbReference type="Proteomes" id="UP001548189">
    <property type="component" value="Unassembled WGS sequence"/>
</dbReference>
<comment type="caution">
    <text evidence="1">The sequence shown here is derived from an EMBL/GenBank/DDBJ whole genome shotgun (WGS) entry which is preliminary data.</text>
</comment>
<dbReference type="Pfam" id="PF02770">
    <property type="entry name" value="Acyl-CoA_dh_M"/>
    <property type="match status" value="1"/>
</dbReference>
<organism evidence="1 2">
    <name type="scientific">Aliikangiella maris</name>
    <dbReference type="NCBI Taxonomy" id="3162458"/>
    <lineage>
        <taxon>Bacteria</taxon>
        <taxon>Pseudomonadati</taxon>
        <taxon>Pseudomonadota</taxon>
        <taxon>Gammaproteobacteria</taxon>
        <taxon>Oceanospirillales</taxon>
        <taxon>Pleioneaceae</taxon>
        <taxon>Aliikangiella</taxon>
    </lineage>
</organism>
<gene>
    <name evidence="1" type="ORF">ABVT43_04095</name>
</gene>
<sequence length="585" mass="65103">MSYQAPLEEMNYLVKQVFNVENTLSAIDSFSEFDIELYTTVLEEAAKFSENVLLPINHEGDEIGCQFENGQVTTPPGFKEAYAEFCQSGWQGTSGDPEYGGQGLPKTIHLLIEEMIFSTNTSFCLYPSLTNGAYHAIRAHASDTIKQLYLPPMLEGRWAGTMALTEPHAGSDLGNIKTKATEQTDGSYLVSGTKIFITGGEHDLSENIIHLVLAKLPDAPPGPKGISLFLVPKIKINEHGELTETNQVSCGSIEHKMGIKASATCVMNFDEAQGYLIGEKHKGLACMFTMMNLERLSIGVQGIGLAETAYQLSRNYAIERKQGKSQSAKLASIIEHADIRRMLLEQRVHTEAARALMVFMGTQIDLQYHHQDAAIRENAASLMSLLTPIAKAFFTDKGYEACNLGLQVLGGHGYIREWGLEQLVRDAKIAQIYEGTNGIQSQDLLVRKVGLDKMQLMQLLYDEIDAELAIKTSLPAAYQLQQQLSSALQCHRQTSQWIVQNIEQRFFEIQGGAVDYLHASGYLVYGWLWLKMLNQLNDELGETFCARKQLAGQYFCEHLLPNINQLCQKVGTGYQPYMDAEQSLI</sequence>
<proteinExistence type="predicted"/>
<dbReference type="InterPro" id="IPR025878">
    <property type="entry name" value="Acyl-CoA_dh-like_C_dom"/>
</dbReference>
<dbReference type="InterPro" id="IPR046373">
    <property type="entry name" value="Acyl-CoA_Oxase/DH_mid-dom_sf"/>
</dbReference>
<keyword evidence="2" id="KW-1185">Reference proteome</keyword>
<dbReference type="EMBL" id="JBEVCJ010000003">
    <property type="protein sequence ID" value="MET1254304.1"/>
    <property type="molecule type" value="Genomic_DNA"/>
</dbReference>
<dbReference type="SUPFAM" id="SSF56645">
    <property type="entry name" value="Acyl-CoA dehydrogenase NM domain-like"/>
    <property type="match status" value="1"/>
</dbReference>
<protein>
    <submittedName>
        <fullName evidence="1">Acyl-CoA dehydrogenase</fullName>
    </submittedName>
</protein>
<name>A0ABV2BQU4_9GAMM</name>
<reference evidence="1 2" key="1">
    <citation type="submission" date="2024-06" db="EMBL/GenBank/DDBJ databases">
        <authorList>
            <person name="Li F."/>
        </authorList>
    </citation>
    <scope>NUCLEOTIDE SEQUENCE [LARGE SCALE GENOMIC DNA]</scope>
    <source>
        <strain evidence="1 2">GXAS 311</strain>
    </source>
</reference>
<dbReference type="InterPro" id="IPR037069">
    <property type="entry name" value="AcylCoA_DH/ox_N_sf"/>
</dbReference>
<dbReference type="Gene3D" id="2.40.110.10">
    <property type="entry name" value="Butyryl-CoA Dehydrogenase, subunit A, domain 2"/>
    <property type="match status" value="1"/>
</dbReference>
<dbReference type="PANTHER" id="PTHR42803">
    <property type="entry name" value="ACYL-COA DEHYDROGENASE"/>
    <property type="match status" value="1"/>
</dbReference>
<dbReference type="InterPro" id="IPR052166">
    <property type="entry name" value="Diverse_Acyl-CoA_DH"/>
</dbReference>
<dbReference type="InterPro" id="IPR006091">
    <property type="entry name" value="Acyl-CoA_Oxase/DH_mid-dom"/>
</dbReference>
<dbReference type="InterPro" id="IPR013786">
    <property type="entry name" value="AcylCoA_DH/ox_N"/>
</dbReference>
<dbReference type="Pfam" id="PF02771">
    <property type="entry name" value="Acyl-CoA_dh_N"/>
    <property type="match status" value="1"/>
</dbReference>
<dbReference type="SUPFAM" id="SSF47203">
    <property type="entry name" value="Acyl-CoA dehydrogenase C-terminal domain-like"/>
    <property type="match status" value="1"/>
</dbReference>
<dbReference type="InterPro" id="IPR009075">
    <property type="entry name" value="AcylCo_DH/oxidase_C"/>
</dbReference>